<dbReference type="SUPFAM" id="SSF55785">
    <property type="entry name" value="PYP-like sensor domain (PAS domain)"/>
    <property type="match status" value="1"/>
</dbReference>
<evidence type="ECO:0000256" key="4">
    <source>
        <dbReference type="ARBA" id="ARBA00022679"/>
    </source>
</evidence>
<evidence type="ECO:0000256" key="3">
    <source>
        <dbReference type="ARBA" id="ARBA00022553"/>
    </source>
</evidence>
<evidence type="ECO:0000313" key="11">
    <source>
        <dbReference type="EMBL" id="MCE5171390.1"/>
    </source>
</evidence>
<evidence type="ECO:0000256" key="1">
    <source>
        <dbReference type="ARBA" id="ARBA00000085"/>
    </source>
</evidence>
<proteinExistence type="predicted"/>
<dbReference type="CDD" id="cd00082">
    <property type="entry name" value="HisKA"/>
    <property type="match status" value="1"/>
</dbReference>
<dbReference type="Proteomes" id="UP001199916">
    <property type="component" value="Unassembled WGS sequence"/>
</dbReference>
<dbReference type="GO" id="GO:0005524">
    <property type="term" value="F:ATP binding"/>
    <property type="evidence" value="ECO:0007669"/>
    <property type="project" value="UniProtKB-KW"/>
</dbReference>
<evidence type="ECO:0000256" key="8">
    <source>
        <dbReference type="ARBA" id="ARBA00023012"/>
    </source>
</evidence>
<feature type="domain" description="PAS" evidence="10">
    <location>
        <begin position="125"/>
        <end position="179"/>
    </location>
</feature>
<dbReference type="InterPro" id="IPR000014">
    <property type="entry name" value="PAS"/>
</dbReference>
<dbReference type="PROSITE" id="PS50112">
    <property type="entry name" value="PAS"/>
    <property type="match status" value="1"/>
</dbReference>
<dbReference type="SMART" id="SM00387">
    <property type="entry name" value="HATPase_c"/>
    <property type="match status" value="1"/>
</dbReference>
<keyword evidence="4" id="KW-0808">Transferase</keyword>
<dbReference type="PANTHER" id="PTHR43065:SF46">
    <property type="entry name" value="C4-DICARBOXYLATE TRANSPORT SENSOR PROTEIN DCTB"/>
    <property type="match status" value="1"/>
</dbReference>
<dbReference type="InterPro" id="IPR036097">
    <property type="entry name" value="HisK_dim/P_sf"/>
</dbReference>
<dbReference type="InterPro" id="IPR035965">
    <property type="entry name" value="PAS-like_dom_sf"/>
</dbReference>
<dbReference type="InterPro" id="IPR036890">
    <property type="entry name" value="HATPase_C_sf"/>
</dbReference>
<dbReference type="Pfam" id="PF00512">
    <property type="entry name" value="HisKA"/>
    <property type="match status" value="1"/>
</dbReference>
<dbReference type="PANTHER" id="PTHR43065">
    <property type="entry name" value="SENSOR HISTIDINE KINASE"/>
    <property type="match status" value="1"/>
</dbReference>
<dbReference type="Gene3D" id="3.30.450.20">
    <property type="entry name" value="PAS domain"/>
    <property type="match status" value="1"/>
</dbReference>
<evidence type="ECO:0000256" key="5">
    <source>
        <dbReference type="ARBA" id="ARBA00022741"/>
    </source>
</evidence>
<evidence type="ECO:0000313" key="12">
    <source>
        <dbReference type="Proteomes" id="UP001199916"/>
    </source>
</evidence>
<dbReference type="InterPro" id="IPR003661">
    <property type="entry name" value="HisK_dim/P_dom"/>
</dbReference>
<dbReference type="InterPro" id="IPR003594">
    <property type="entry name" value="HATPase_dom"/>
</dbReference>
<gene>
    <name evidence="11" type="ORF">LQV63_18995</name>
</gene>
<dbReference type="SMART" id="SM00388">
    <property type="entry name" value="HisKA"/>
    <property type="match status" value="1"/>
</dbReference>
<evidence type="ECO:0000256" key="7">
    <source>
        <dbReference type="ARBA" id="ARBA00022840"/>
    </source>
</evidence>
<comment type="catalytic activity">
    <reaction evidence="1">
        <text>ATP + protein L-histidine = ADP + protein N-phospho-L-histidine.</text>
        <dbReference type="EC" id="2.7.13.3"/>
    </reaction>
</comment>
<dbReference type="Gene3D" id="3.30.565.10">
    <property type="entry name" value="Histidine kinase-like ATPase, C-terminal domain"/>
    <property type="match status" value="1"/>
</dbReference>
<dbReference type="SUPFAM" id="SSF47384">
    <property type="entry name" value="Homodimeric domain of signal transducing histidine kinase"/>
    <property type="match status" value="1"/>
</dbReference>
<accession>A0ABS8YM41</accession>
<dbReference type="PRINTS" id="PR00344">
    <property type="entry name" value="BCTRLSENSOR"/>
</dbReference>
<evidence type="ECO:0000259" key="10">
    <source>
        <dbReference type="PROSITE" id="PS50112"/>
    </source>
</evidence>
<protein>
    <recommendedName>
        <fullName evidence="2">histidine kinase</fullName>
        <ecNumber evidence="2">2.7.13.3</ecNumber>
    </recommendedName>
</protein>
<feature type="domain" description="Histidine kinase" evidence="9">
    <location>
        <begin position="260"/>
        <end position="472"/>
    </location>
</feature>
<dbReference type="RefSeq" id="WP_019421399.1">
    <property type="nucleotide sequence ID" value="NZ_JAJNBZ010000017.1"/>
</dbReference>
<reference evidence="11 12" key="1">
    <citation type="submission" date="2021-11" db="EMBL/GenBank/DDBJ databases">
        <title>Draft genome sequence of Paenibacillus profundus YoMME, a new Gram-positive bacteria with exoelectrogenic properties.</title>
        <authorList>
            <person name="Hubenova Y."/>
            <person name="Hubenova E."/>
            <person name="Manasiev Y."/>
            <person name="Peykov S."/>
            <person name="Mitov M."/>
        </authorList>
    </citation>
    <scope>NUCLEOTIDE SEQUENCE [LARGE SCALE GENOMIC DNA]</scope>
    <source>
        <strain evidence="11 12">YoMME</strain>
    </source>
</reference>
<dbReference type="Gene3D" id="1.10.287.130">
    <property type="match status" value="1"/>
</dbReference>
<keyword evidence="5" id="KW-0547">Nucleotide-binding</keyword>
<comment type="caution">
    <text evidence="11">The sequence shown here is derived from an EMBL/GenBank/DDBJ whole genome shotgun (WGS) entry which is preliminary data.</text>
</comment>
<dbReference type="SUPFAM" id="SSF55874">
    <property type="entry name" value="ATPase domain of HSP90 chaperone/DNA topoisomerase II/histidine kinase"/>
    <property type="match status" value="1"/>
</dbReference>
<dbReference type="PROSITE" id="PS50109">
    <property type="entry name" value="HIS_KIN"/>
    <property type="match status" value="1"/>
</dbReference>
<evidence type="ECO:0000256" key="2">
    <source>
        <dbReference type="ARBA" id="ARBA00012438"/>
    </source>
</evidence>
<evidence type="ECO:0000259" key="9">
    <source>
        <dbReference type="PROSITE" id="PS50109"/>
    </source>
</evidence>
<dbReference type="Pfam" id="PF02518">
    <property type="entry name" value="HATPase_c"/>
    <property type="match status" value="1"/>
</dbReference>
<keyword evidence="3" id="KW-0597">Phosphoprotein</keyword>
<organism evidence="11 12">
    <name type="scientific">Paenibacillus profundus</name>
    <dbReference type="NCBI Taxonomy" id="1173085"/>
    <lineage>
        <taxon>Bacteria</taxon>
        <taxon>Bacillati</taxon>
        <taxon>Bacillota</taxon>
        <taxon>Bacilli</taxon>
        <taxon>Bacillales</taxon>
        <taxon>Paenibacillaceae</taxon>
        <taxon>Paenibacillus</taxon>
    </lineage>
</organism>
<evidence type="ECO:0000256" key="6">
    <source>
        <dbReference type="ARBA" id="ARBA00022777"/>
    </source>
</evidence>
<keyword evidence="8" id="KW-0902">Two-component regulatory system</keyword>
<dbReference type="EC" id="2.7.13.3" evidence="2"/>
<dbReference type="InterPro" id="IPR005467">
    <property type="entry name" value="His_kinase_dom"/>
</dbReference>
<dbReference type="Pfam" id="PF12860">
    <property type="entry name" value="PAS_7"/>
    <property type="match status" value="1"/>
</dbReference>
<dbReference type="EMBL" id="JAJNBZ010000017">
    <property type="protein sequence ID" value="MCE5171390.1"/>
    <property type="molecule type" value="Genomic_DNA"/>
</dbReference>
<keyword evidence="6" id="KW-0418">Kinase</keyword>
<keyword evidence="7 11" id="KW-0067">ATP-binding</keyword>
<dbReference type="InterPro" id="IPR004358">
    <property type="entry name" value="Sig_transdc_His_kin-like_C"/>
</dbReference>
<keyword evidence="12" id="KW-1185">Reference proteome</keyword>
<name>A0ABS8YM41_9BACL</name>
<sequence>MNALSAKEERNQSEWKQRYINGLRHYILNGGDQDLQQVRDSACATNQLNPQDVLSIHEEALFTVLSHVEMDEGIKVLNRSFIYFMEWITAIKTEQGSKEGNAMVLDPIREPWIQSAQALCSTQSVRNKYENVLQQMDSGIVLFDSSGVLSFINVETAKLLDIPRKALVGCSLRELLFHPLLKRDKRKMILRLYKDTILTRKRYHEFSDRNDRHYLVTVTYGDQMDGDYLFSIKDVSDFKRIEQTAYQNDKLAILGKIAAAIAHEIRNPLTSIRGFIQLLRPHLMQLGKEEYARIILAEIDRANDIIFEFLNSSKPSAPMTSEVPISSLLREVVLLTESDALMKGCEIELMDHPEAGSLFVSIDVKQIKQVILNMIRNAIDAIDHVHTKRKGLIRISTQQEGMYVSIKIHDNGKGMDHKTLDRLFDPFFTTKEEGTGLGLSVSYRIIKNHGGTITVDSKEEVWTEFIIRLPLA</sequence>